<dbReference type="RefSeq" id="WP_012162348.1">
    <property type="nucleotide sequence ID" value="NC_009925.1"/>
</dbReference>
<dbReference type="STRING" id="329726.AM1_1820"/>
<feature type="transmembrane region" description="Helical" evidence="7">
    <location>
        <begin position="261"/>
        <end position="286"/>
    </location>
</feature>
<evidence type="ECO:0000313" key="10">
    <source>
        <dbReference type="Proteomes" id="UP000000268"/>
    </source>
</evidence>
<feature type="domain" description="ABC3 transporter permease C-terminal" evidence="8">
    <location>
        <begin position="272"/>
        <end position="375"/>
    </location>
</feature>
<evidence type="ECO:0000256" key="6">
    <source>
        <dbReference type="ARBA" id="ARBA00023136"/>
    </source>
</evidence>
<reference evidence="9 10" key="1">
    <citation type="journal article" date="2008" name="Proc. Natl. Acad. Sci. U.S.A.">
        <title>Niche adaptation and genome expansion in the chlorophyll d-producing cyanobacterium Acaryochloris marina.</title>
        <authorList>
            <person name="Swingley W.D."/>
            <person name="Chen M."/>
            <person name="Cheung P.C."/>
            <person name="Conrad A.L."/>
            <person name="Dejesa L.C."/>
            <person name="Hao J."/>
            <person name="Honchak B.M."/>
            <person name="Karbach L.E."/>
            <person name="Kurdoglu A."/>
            <person name="Lahiri S."/>
            <person name="Mastrian S.D."/>
            <person name="Miyashita H."/>
            <person name="Page L."/>
            <person name="Ramakrishna P."/>
            <person name="Satoh S."/>
            <person name="Sattley W.M."/>
            <person name="Shimada Y."/>
            <person name="Taylor H.L."/>
            <person name="Tomo T."/>
            <person name="Tsuchiya T."/>
            <person name="Wang Z.T."/>
            <person name="Raymond J."/>
            <person name="Mimuro M."/>
            <person name="Blankenship R.E."/>
            <person name="Touchman J.W."/>
        </authorList>
    </citation>
    <scope>NUCLEOTIDE SEQUENCE [LARGE SCALE GENOMIC DNA]</scope>
    <source>
        <strain evidence="10">MBIC 11017</strain>
    </source>
</reference>
<organism evidence="9 10">
    <name type="scientific">Acaryochloris marina (strain MBIC 11017)</name>
    <dbReference type="NCBI Taxonomy" id="329726"/>
    <lineage>
        <taxon>Bacteria</taxon>
        <taxon>Bacillati</taxon>
        <taxon>Cyanobacteriota</taxon>
        <taxon>Cyanophyceae</taxon>
        <taxon>Acaryochloridales</taxon>
        <taxon>Acaryochloridaceae</taxon>
        <taxon>Acaryochloris</taxon>
    </lineage>
</organism>
<keyword evidence="3" id="KW-1003">Cell membrane</keyword>
<dbReference type="HOGENOM" id="CLU_000604_8_9_3"/>
<dbReference type="GO" id="GO:0005886">
    <property type="term" value="C:plasma membrane"/>
    <property type="evidence" value="ECO:0007669"/>
    <property type="project" value="UniProtKB-SubCell"/>
</dbReference>
<evidence type="ECO:0000256" key="4">
    <source>
        <dbReference type="ARBA" id="ARBA00022692"/>
    </source>
</evidence>
<dbReference type="InterPro" id="IPR003838">
    <property type="entry name" value="ABC3_permease_C"/>
</dbReference>
<keyword evidence="5 7" id="KW-1133">Transmembrane helix</keyword>
<evidence type="ECO:0000259" key="8">
    <source>
        <dbReference type="Pfam" id="PF02687"/>
    </source>
</evidence>
<dbReference type="NCBIfam" id="TIGR01185">
    <property type="entry name" value="devC"/>
    <property type="match status" value="1"/>
</dbReference>
<keyword evidence="4 7" id="KW-0812">Transmembrane</keyword>
<evidence type="ECO:0000256" key="3">
    <source>
        <dbReference type="ARBA" id="ARBA00022475"/>
    </source>
</evidence>
<dbReference type="InterPro" id="IPR051125">
    <property type="entry name" value="ABC-4/HrtB_transporter"/>
</dbReference>
<dbReference type="InterPro" id="IPR005891">
    <property type="entry name" value="DevC"/>
</dbReference>
<keyword evidence="2" id="KW-0813">Transport</keyword>
<evidence type="ECO:0000256" key="2">
    <source>
        <dbReference type="ARBA" id="ARBA00022448"/>
    </source>
</evidence>
<dbReference type="Proteomes" id="UP000000268">
    <property type="component" value="Chromosome"/>
</dbReference>
<dbReference type="OrthoDB" id="180999at2"/>
<name>B0CDB6_ACAM1</name>
<protein>
    <submittedName>
        <fullName evidence="9">DevC-like ABC transporter permease protein</fullName>
    </submittedName>
</protein>
<sequence length="384" mass="42783">MLLAIPLAWLQLAREKVRLFVALAGIGFAVILMMMQLGFQEALFTAAVNFHVNLKTDIVLINPQTTTLFAIKNFSRRRLYQAAGVDGVESVTPLYLDFGFWRNPETRKTRQILIIGFNPNQAVFSLPGVAEYLNQIKLPDVVLFDENSRPEYGPITEQFKKGEIVSTEVSGRKVTVKGLFQLGASFSADGNLITSDVNLLRLFPERTLGLIDIGLINVEPGVDVSSVMSTLKKTLPDDVLVLSKQGFVRFEREYWETSTTIGFIFTLGTMMGFIVGMVIVYQILYTDVSDHLAEYATLKAMGYKSRFLYSVVLQEAFILAVLGFIPGFALCLGLYKLVRDGTSLPMFMTVDRVMTVFVLTLMMCVISGVIAMRRVQAADPADIF</sequence>
<keyword evidence="10" id="KW-1185">Reference proteome</keyword>
<dbReference type="PANTHER" id="PTHR43738:SF1">
    <property type="entry name" value="HEMIN TRANSPORT SYSTEM PERMEASE PROTEIN HRTB-RELATED"/>
    <property type="match status" value="1"/>
</dbReference>
<gene>
    <name evidence="9" type="ordered locus">AM1_1820</name>
</gene>
<dbReference type="eggNOG" id="COG0577">
    <property type="taxonomic scope" value="Bacteria"/>
</dbReference>
<dbReference type="AlphaFoldDB" id="B0CDB6"/>
<evidence type="ECO:0000313" key="9">
    <source>
        <dbReference type="EMBL" id="ABW26841.1"/>
    </source>
</evidence>
<evidence type="ECO:0000256" key="5">
    <source>
        <dbReference type="ARBA" id="ARBA00022989"/>
    </source>
</evidence>
<dbReference type="Pfam" id="PF02687">
    <property type="entry name" value="FtsX"/>
    <property type="match status" value="1"/>
</dbReference>
<feature type="transmembrane region" description="Helical" evidence="7">
    <location>
        <begin position="20"/>
        <end position="39"/>
    </location>
</feature>
<keyword evidence="6 7" id="KW-0472">Membrane</keyword>
<feature type="transmembrane region" description="Helical" evidence="7">
    <location>
        <begin position="355"/>
        <end position="372"/>
    </location>
</feature>
<feature type="transmembrane region" description="Helical" evidence="7">
    <location>
        <begin position="307"/>
        <end position="335"/>
    </location>
</feature>
<dbReference type="EMBL" id="CP000828">
    <property type="protein sequence ID" value="ABW26841.1"/>
    <property type="molecule type" value="Genomic_DNA"/>
</dbReference>
<dbReference type="PIRSF" id="PIRSF031773">
    <property type="entry name" value="DevC"/>
    <property type="match status" value="1"/>
</dbReference>
<proteinExistence type="predicted"/>
<dbReference type="PANTHER" id="PTHR43738">
    <property type="entry name" value="ABC TRANSPORTER, MEMBRANE PROTEIN"/>
    <property type="match status" value="1"/>
</dbReference>
<dbReference type="KEGG" id="amr:AM1_1820"/>
<comment type="subcellular location">
    <subcellularLocation>
        <location evidence="1">Cell membrane</location>
        <topology evidence="1">Multi-pass membrane protein</topology>
    </subcellularLocation>
</comment>
<evidence type="ECO:0000256" key="7">
    <source>
        <dbReference type="SAM" id="Phobius"/>
    </source>
</evidence>
<evidence type="ECO:0000256" key="1">
    <source>
        <dbReference type="ARBA" id="ARBA00004651"/>
    </source>
</evidence>
<accession>B0CDB6</accession>